<evidence type="ECO:0000313" key="2">
    <source>
        <dbReference type="Proteomes" id="UP000604046"/>
    </source>
</evidence>
<keyword evidence="2" id="KW-1185">Reference proteome</keyword>
<name>A0A812K5I2_9DINO</name>
<sequence>MLAYRGLRLQLILRLYATWPAMHHMGVQTTNPKPRARPHHRSLANKELLSLGAATATFLEALPQRVVWIVSADLAHTRLASGPYGFCPCAQPFDNAVLRWAKDVPSQSAAEALLQEARRWQREGAASCGFTGLVAAQGAMAQLSANGTAVPWAGEVLAYGHPTYYGMMVAKFEREPAGALMV</sequence>
<organism evidence="1 2">
    <name type="scientific">Symbiodinium natans</name>
    <dbReference type="NCBI Taxonomy" id="878477"/>
    <lineage>
        <taxon>Eukaryota</taxon>
        <taxon>Sar</taxon>
        <taxon>Alveolata</taxon>
        <taxon>Dinophyceae</taxon>
        <taxon>Suessiales</taxon>
        <taxon>Symbiodiniaceae</taxon>
        <taxon>Symbiodinium</taxon>
    </lineage>
</organism>
<gene>
    <name evidence="1" type="ORF">SNAT2548_LOCUS8124</name>
</gene>
<dbReference type="Gene3D" id="3.40.830.10">
    <property type="entry name" value="LigB-like"/>
    <property type="match status" value="1"/>
</dbReference>
<dbReference type="Proteomes" id="UP000604046">
    <property type="component" value="Unassembled WGS sequence"/>
</dbReference>
<dbReference type="AlphaFoldDB" id="A0A812K5I2"/>
<proteinExistence type="predicted"/>
<comment type="caution">
    <text evidence="1">The sequence shown here is derived from an EMBL/GenBank/DDBJ whole genome shotgun (WGS) entry which is preliminary data.</text>
</comment>
<evidence type="ECO:0000313" key="1">
    <source>
        <dbReference type="EMBL" id="CAE7221091.1"/>
    </source>
</evidence>
<dbReference type="OrthoDB" id="2132071at2759"/>
<protein>
    <submittedName>
        <fullName evidence="1">Uncharacterized protein</fullName>
    </submittedName>
</protein>
<accession>A0A812K5I2</accession>
<dbReference type="EMBL" id="CAJNDS010000591">
    <property type="protein sequence ID" value="CAE7221091.1"/>
    <property type="molecule type" value="Genomic_DNA"/>
</dbReference>
<reference evidence="1" key="1">
    <citation type="submission" date="2021-02" db="EMBL/GenBank/DDBJ databases">
        <authorList>
            <person name="Dougan E. K."/>
            <person name="Rhodes N."/>
            <person name="Thang M."/>
            <person name="Chan C."/>
        </authorList>
    </citation>
    <scope>NUCLEOTIDE SEQUENCE</scope>
</reference>